<dbReference type="Proteomes" id="UP000186313">
    <property type="component" value="Unassembled WGS sequence"/>
</dbReference>
<dbReference type="OrthoDB" id="5295757at2"/>
<keyword evidence="1" id="KW-0732">Signal</keyword>
<feature type="chain" id="PRO_5012932177" evidence="1">
    <location>
        <begin position="24"/>
        <end position="185"/>
    </location>
</feature>
<dbReference type="RefSeq" id="WP_075708194.1">
    <property type="nucleotide sequence ID" value="NZ_MJMJ01000012.1"/>
</dbReference>
<evidence type="ECO:0000313" key="2">
    <source>
        <dbReference type="EMBL" id="OLQ90511.1"/>
    </source>
</evidence>
<dbReference type="AlphaFoldDB" id="A0A1Q9HJN5"/>
<feature type="signal peptide" evidence="1">
    <location>
        <begin position="1"/>
        <end position="23"/>
    </location>
</feature>
<dbReference type="Pfam" id="PF03843">
    <property type="entry name" value="Slp"/>
    <property type="match status" value="1"/>
</dbReference>
<accession>A0A1Q9HJN5</accession>
<reference evidence="2 3" key="1">
    <citation type="submission" date="2016-09" db="EMBL/GenBank/DDBJ databases">
        <title>Genomic Taxonomy of the Vibrionaceae.</title>
        <authorList>
            <person name="Gonzalez-Castillo A."/>
            <person name="Gomez-Gil B."/>
            <person name="Enciso-Ibarra K."/>
        </authorList>
    </citation>
    <scope>NUCLEOTIDE SEQUENCE [LARGE SCALE GENOMIC DNA]</scope>
    <source>
        <strain evidence="2 3">CAIM 703</strain>
    </source>
</reference>
<dbReference type="NCBIfam" id="TIGR00752">
    <property type="entry name" value="slp"/>
    <property type="match status" value="1"/>
</dbReference>
<dbReference type="PIRSF" id="PIRSF004982">
    <property type="entry name" value="SlP"/>
    <property type="match status" value="1"/>
</dbReference>
<protein>
    <submittedName>
        <fullName evidence="2">Starvation-inducible protein</fullName>
    </submittedName>
</protein>
<dbReference type="STRING" id="1381081.BIY22_05835"/>
<name>A0A1Q9HJN5_9VIBR</name>
<dbReference type="InterPro" id="IPR004658">
    <property type="entry name" value="OMP_Slp"/>
</dbReference>
<dbReference type="EMBL" id="MJMJ01000012">
    <property type="protein sequence ID" value="OLQ90511.1"/>
    <property type="molecule type" value="Genomic_DNA"/>
</dbReference>
<comment type="caution">
    <text evidence="2">The sequence shown here is derived from an EMBL/GenBank/DDBJ whole genome shotgun (WGS) entry which is preliminary data.</text>
</comment>
<evidence type="ECO:0000313" key="3">
    <source>
        <dbReference type="Proteomes" id="UP000186313"/>
    </source>
</evidence>
<dbReference type="PROSITE" id="PS51257">
    <property type="entry name" value="PROKAR_LIPOPROTEIN"/>
    <property type="match status" value="1"/>
</dbReference>
<proteinExistence type="predicted"/>
<gene>
    <name evidence="2" type="ORF">BIY22_05835</name>
</gene>
<organism evidence="2 3">
    <name type="scientific">Vibrio panuliri</name>
    <dbReference type="NCBI Taxonomy" id="1381081"/>
    <lineage>
        <taxon>Bacteria</taxon>
        <taxon>Pseudomonadati</taxon>
        <taxon>Pseudomonadota</taxon>
        <taxon>Gammaproteobacteria</taxon>
        <taxon>Vibrionales</taxon>
        <taxon>Vibrionaceae</taxon>
        <taxon>Vibrio</taxon>
    </lineage>
</organism>
<dbReference type="PANTHER" id="PTHR37530:SF1">
    <property type="entry name" value="OUTER MEMBRANE PROTEIN SLP"/>
    <property type="match status" value="1"/>
</dbReference>
<evidence type="ECO:0000256" key="1">
    <source>
        <dbReference type="SAM" id="SignalP"/>
    </source>
</evidence>
<dbReference type="PANTHER" id="PTHR37530">
    <property type="entry name" value="OUTER MEMBRANE PROTEIN SLP"/>
    <property type="match status" value="1"/>
</dbReference>
<sequence>MKDLRFVKLALCSVALLALSACSSLPEQLVSDNPNLISDYATWQQQSAVQNEVRMGGVIAEVENLADRTRIEVVNLPIDSVGKPDIGQEPNGRFVAYLQGFEDPVAFAPGRLITFLGESNGSENDKVGEFDATFPVMNARGYRLWRVEERIIINDPGSYVYPCRTIYCRDNYYNSRQGRVIKDVR</sequence>
<dbReference type="GO" id="GO:0019867">
    <property type="term" value="C:outer membrane"/>
    <property type="evidence" value="ECO:0007669"/>
    <property type="project" value="InterPro"/>
</dbReference>